<protein>
    <submittedName>
        <fullName evidence="5">N-acylneuraminate-9-phosphatase-like isoform X1</fullName>
    </submittedName>
</protein>
<dbReference type="SUPFAM" id="SSF56784">
    <property type="entry name" value="HAD-like"/>
    <property type="match status" value="1"/>
</dbReference>
<dbReference type="GeneID" id="106459938"/>
<evidence type="ECO:0000256" key="2">
    <source>
        <dbReference type="ARBA" id="ARBA00022801"/>
    </source>
</evidence>
<dbReference type="PANTHER" id="PTHR46470">
    <property type="entry name" value="N-ACYLNEURAMINATE-9-PHOSPHATASE"/>
    <property type="match status" value="1"/>
</dbReference>
<evidence type="ECO:0000313" key="5">
    <source>
        <dbReference type="RefSeq" id="XP_013775058.1"/>
    </source>
</evidence>
<dbReference type="SFLD" id="SFLDG01129">
    <property type="entry name" value="C1.5:_HAD__Beta-PGM__Phosphata"/>
    <property type="match status" value="1"/>
</dbReference>
<dbReference type="Pfam" id="PF13419">
    <property type="entry name" value="HAD_2"/>
    <property type="match status" value="1"/>
</dbReference>
<gene>
    <name evidence="5" type="primary">LOC106459938</name>
</gene>
<reference evidence="5" key="1">
    <citation type="submission" date="2025-08" db="UniProtKB">
        <authorList>
            <consortium name="RefSeq"/>
        </authorList>
    </citation>
    <scope>IDENTIFICATION</scope>
    <source>
        <tissue evidence="5">Muscle</tissue>
    </source>
</reference>
<dbReference type="SFLD" id="SFLDS00003">
    <property type="entry name" value="Haloacid_Dehalogenase"/>
    <property type="match status" value="1"/>
</dbReference>
<keyword evidence="4" id="KW-1185">Reference proteome</keyword>
<sequence length="265" mass="30348">MDLKLGREKLRDISTILFDLDNTLIDTRGIALRACKEVSRYLYENGMRDIAAEMSTKKFFEHLCKMPEDPGPTQMDVDQWRTLLWVQALGPKYQFFARDAYDIFKAKTMSNFKLSRDVESMLLDLKKHYKLGLITNGSSEAQWAKVESIDGKQYFDVILVGGDYNQGKPHATIFEKAFQVLDVSPKDCIMVGDNIWSDIYGGIQAGVMATVWIVRNEDGYQDLDYQPDYKLRNVCELLDLLPAQGRFSGLCAKRAFEFYSSVYSS</sequence>
<dbReference type="Proteomes" id="UP000694941">
    <property type="component" value="Unplaced"/>
</dbReference>
<evidence type="ECO:0000313" key="4">
    <source>
        <dbReference type="Proteomes" id="UP000694941"/>
    </source>
</evidence>
<dbReference type="PANTHER" id="PTHR46470:SF3">
    <property type="entry name" value="N-ACYLNEURAMINATE-9-PHOSPHATASE"/>
    <property type="match status" value="1"/>
</dbReference>
<comment type="cofactor">
    <cofactor evidence="1">
        <name>Mg(2+)</name>
        <dbReference type="ChEBI" id="CHEBI:18420"/>
    </cofactor>
</comment>
<dbReference type="Gene3D" id="1.20.120.710">
    <property type="entry name" value="Haloacid dehalogenase hydrolase-like domain"/>
    <property type="match status" value="1"/>
</dbReference>
<dbReference type="InterPro" id="IPR006439">
    <property type="entry name" value="HAD-SF_hydro_IA"/>
</dbReference>
<keyword evidence="2" id="KW-0378">Hydrolase</keyword>
<dbReference type="RefSeq" id="XP_013775058.1">
    <property type="nucleotide sequence ID" value="XM_013919604.2"/>
</dbReference>
<evidence type="ECO:0000256" key="3">
    <source>
        <dbReference type="ARBA" id="ARBA00022842"/>
    </source>
</evidence>
<dbReference type="NCBIfam" id="TIGR01549">
    <property type="entry name" value="HAD-SF-IA-v1"/>
    <property type="match status" value="1"/>
</dbReference>
<evidence type="ECO:0000256" key="1">
    <source>
        <dbReference type="ARBA" id="ARBA00001946"/>
    </source>
</evidence>
<accession>A0ABM1B572</accession>
<organism evidence="4 5">
    <name type="scientific">Limulus polyphemus</name>
    <name type="common">Atlantic horseshoe crab</name>
    <dbReference type="NCBI Taxonomy" id="6850"/>
    <lineage>
        <taxon>Eukaryota</taxon>
        <taxon>Metazoa</taxon>
        <taxon>Ecdysozoa</taxon>
        <taxon>Arthropoda</taxon>
        <taxon>Chelicerata</taxon>
        <taxon>Merostomata</taxon>
        <taxon>Xiphosura</taxon>
        <taxon>Limulidae</taxon>
        <taxon>Limulus</taxon>
    </lineage>
</organism>
<dbReference type="InterPro" id="IPR041492">
    <property type="entry name" value="HAD_2"/>
</dbReference>
<dbReference type="InterPro" id="IPR023214">
    <property type="entry name" value="HAD_sf"/>
</dbReference>
<name>A0ABM1B572_LIMPO</name>
<keyword evidence="3" id="KW-0460">Magnesium</keyword>
<proteinExistence type="predicted"/>
<dbReference type="InterPro" id="IPR036412">
    <property type="entry name" value="HAD-like_sf"/>
</dbReference>
<dbReference type="Gene3D" id="3.40.50.1000">
    <property type="entry name" value="HAD superfamily/HAD-like"/>
    <property type="match status" value="1"/>
</dbReference>
<dbReference type="InterPro" id="IPR051400">
    <property type="entry name" value="HAD-like_hydrolase"/>
</dbReference>